<dbReference type="AlphaFoldDB" id="A0A0G0Z6M4"/>
<proteinExistence type="predicted"/>
<keyword evidence="1" id="KW-0472">Membrane</keyword>
<keyword evidence="1" id="KW-1133">Transmembrane helix</keyword>
<dbReference type="EMBL" id="LCDB01000009">
    <property type="protein sequence ID" value="KKS44362.1"/>
    <property type="molecule type" value="Genomic_DNA"/>
</dbReference>
<evidence type="ECO:0000256" key="1">
    <source>
        <dbReference type="SAM" id="Phobius"/>
    </source>
</evidence>
<feature type="transmembrane region" description="Helical" evidence="1">
    <location>
        <begin position="15"/>
        <end position="43"/>
    </location>
</feature>
<organism evidence="2 3">
    <name type="scientific">Candidatus Azambacteria bacterium GW2011_GWB1_42_17</name>
    <dbReference type="NCBI Taxonomy" id="1618615"/>
    <lineage>
        <taxon>Bacteria</taxon>
        <taxon>Candidatus Azamiibacteriota</taxon>
    </lineage>
</organism>
<feature type="transmembrane region" description="Helical" evidence="1">
    <location>
        <begin position="64"/>
        <end position="83"/>
    </location>
</feature>
<feature type="transmembrane region" description="Helical" evidence="1">
    <location>
        <begin position="89"/>
        <end position="108"/>
    </location>
</feature>
<comment type="caution">
    <text evidence="2">The sequence shown here is derived from an EMBL/GenBank/DDBJ whole genome shotgun (WGS) entry which is preliminary data.</text>
</comment>
<gene>
    <name evidence="2" type="ORF">UV07_C0009G0021</name>
</gene>
<evidence type="ECO:0000313" key="2">
    <source>
        <dbReference type="EMBL" id="KKS44362.1"/>
    </source>
</evidence>
<feature type="transmembrane region" description="Helical" evidence="1">
    <location>
        <begin position="129"/>
        <end position="151"/>
    </location>
</feature>
<dbReference type="Proteomes" id="UP000033986">
    <property type="component" value="Unassembled WGS sequence"/>
</dbReference>
<accession>A0A0G0Z6M4</accession>
<keyword evidence="1" id="KW-0812">Transmembrane</keyword>
<name>A0A0G0Z6M4_9BACT</name>
<evidence type="ECO:0000313" key="3">
    <source>
        <dbReference type="Proteomes" id="UP000033986"/>
    </source>
</evidence>
<reference evidence="2 3" key="1">
    <citation type="journal article" date="2015" name="Nature">
        <title>rRNA introns, odd ribosomes, and small enigmatic genomes across a large radiation of phyla.</title>
        <authorList>
            <person name="Brown C.T."/>
            <person name="Hug L.A."/>
            <person name="Thomas B.C."/>
            <person name="Sharon I."/>
            <person name="Castelle C.J."/>
            <person name="Singh A."/>
            <person name="Wilkins M.J."/>
            <person name="Williams K.H."/>
            <person name="Banfield J.F."/>
        </authorList>
    </citation>
    <scope>NUCLEOTIDE SEQUENCE [LARGE SCALE GENOMIC DNA]</scope>
</reference>
<sequence>MIIFLPIIIFFISSIIWLLILSQIISFFLGFLLLIFIVFLVFWRGFLISRRRGELFGLKNKKQAFFISLGATLGFGELIWAISFLPFSFFILSGFFTVIFSMVFDILREYFKRKPSLFEENGKTNFKKVLVRDFLGGAVFILALILIASWLPKR</sequence>
<protein>
    <submittedName>
        <fullName evidence="2">Uncharacterized protein</fullName>
    </submittedName>
</protein>